<accession>A0ACC1YGP8</accession>
<proteinExistence type="predicted"/>
<evidence type="ECO:0000313" key="2">
    <source>
        <dbReference type="Proteomes" id="UP001164539"/>
    </source>
</evidence>
<gene>
    <name evidence="1" type="ORF">OWV82_006401</name>
</gene>
<protein>
    <submittedName>
        <fullName evidence="1">Retrovirus-related Pol polyprotein from transposon TNT 1-94</fullName>
    </submittedName>
</protein>
<keyword evidence="2" id="KW-1185">Reference proteome</keyword>
<sequence>MSGMNVKIDKFTGRNSFSLWQIKMRALLKQQGLWAPLARKLADPTTAEMAVLEKKAYSTIMLCLADDIITEVAEEETAQGMPLRDHLDQLNTILLELRNINVKVEDDDAALILLVSLPLSYENFVQSFIVGKDTVSLEEVRSSLHTRELRHKATGTGADNQAAGLVASGSYGHGNSGKKKFKKPVSKGPKPNDVCNYCKENGHWKSDCPKKKRQQDKPTGTAVVADTNSEEDIALVADEHTDHNDVWILDSGAFYHICPRREWFTTYEQVDGGNISMANSSICKAVGIGSIKIRTHDGKFCTLNNVRHVPLMTKNLISLSMLDNKGFSFQGEGGVLHVCKGSNVVLKGVKRGTLYFLQGSTLSSSVAVASSEIDKDNMTKLWHMRLGHISARGMQILSKGDLLCGHKIKDLEFCEHCIFGKLHRSKFPKAIHRTKDTLDYIHSDCWGLSRMESLGGHRYFVSMIDDFSRMTWVFIMKHKSEAFKNFRQWKALVENQTGKKIKRLRTNNGLEFCWYEFDEFYKNEGIVRHHTVRDTPQQNGVAERMNQTLLERARCMLSNAELTRRFWAEAVSLACYLINRGPHIGINLKTPFEVWFGKPANYSNLRAFGCTAYYHVNEGKLEPRAKKRVFIGYGDRVKGYRIWSPSEKRVILSRNLVFDENSMFNPTVKSIVVSENGSVEKQVDQKIVTCKWVYKKKEGETSVEGIKYKVRVVARGFTQREGVDYNEIFSAVVRHTSIRVLLAIVAHQDLELEQLDVKTTFLHGELEEEIYMTQPDGFQVPGKEDYVCKLKKSLYGLKQSPRQLYKRFNSYMIEIGYTRSPYDCCVYYSKATNGSLIYLVLYVDDMLIAAENKSDVQKLKDLLSVEFEMKDLGAARKILGMEIYRDRSKKKLFLSQKGYIQKILSRFGISTAKPIDTPSAANAHLSVAFAPKSVEEKEYMSRVPYASVVGSLMYAMVCTRPDIAQSVSVVSRFMGEPGKEHWQAVKRIFRYLKGTFDVSLIYRGDTQCLVTGFSDSDYAGDVDSRRSMTGYVFTLGSSVVSWKATLQPTVTLSTTEAEYMALTEAAKEGIWLKGLVSDLGLHHDQAIVYCDSLSAICLAKDQVHHERTKHIDVRYHFLRSEKRIKVNKVGTADNPVDMFTKPFRIASSNIIWTC</sequence>
<organism evidence="1 2">
    <name type="scientific">Melia azedarach</name>
    <name type="common">Chinaberry tree</name>
    <dbReference type="NCBI Taxonomy" id="155640"/>
    <lineage>
        <taxon>Eukaryota</taxon>
        <taxon>Viridiplantae</taxon>
        <taxon>Streptophyta</taxon>
        <taxon>Embryophyta</taxon>
        <taxon>Tracheophyta</taxon>
        <taxon>Spermatophyta</taxon>
        <taxon>Magnoliopsida</taxon>
        <taxon>eudicotyledons</taxon>
        <taxon>Gunneridae</taxon>
        <taxon>Pentapetalae</taxon>
        <taxon>rosids</taxon>
        <taxon>malvids</taxon>
        <taxon>Sapindales</taxon>
        <taxon>Meliaceae</taxon>
        <taxon>Melia</taxon>
    </lineage>
</organism>
<comment type="caution">
    <text evidence="1">The sequence shown here is derived from an EMBL/GenBank/DDBJ whole genome shotgun (WGS) entry which is preliminary data.</text>
</comment>
<dbReference type="Proteomes" id="UP001164539">
    <property type="component" value="Chromosome 3"/>
</dbReference>
<dbReference type="EMBL" id="CM051396">
    <property type="protein sequence ID" value="KAJ4722980.1"/>
    <property type="molecule type" value="Genomic_DNA"/>
</dbReference>
<evidence type="ECO:0000313" key="1">
    <source>
        <dbReference type="EMBL" id="KAJ4722980.1"/>
    </source>
</evidence>
<name>A0ACC1YGP8_MELAZ</name>
<reference evidence="1 2" key="1">
    <citation type="journal article" date="2023" name="Science">
        <title>Complex scaffold remodeling in plant triterpene biosynthesis.</title>
        <authorList>
            <person name="De La Pena R."/>
            <person name="Hodgson H."/>
            <person name="Liu J.C."/>
            <person name="Stephenson M.J."/>
            <person name="Martin A.C."/>
            <person name="Owen C."/>
            <person name="Harkess A."/>
            <person name="Leebens-Mack J."/>
            <person name="Jimenez L.E."/>
            <person name="Osbourn A."/>
            <person name="Sattely E.S."/>
        </authorList>
    </citation>
    <scope>NUCLEOTIDE SEQUENCE [LARGE SCALE GENOMIC DNA]</scope>
    <source>
        <strain evidence="2">cv. JPN11</strain>
        <tissue evidence="1">Leaf</tissue>
    </source>
</reference>